<dbReference type="EMBL" id="JBHUJC010000001">
    <property type="protein sequence ID" value="MFD2274875.1"/>
    <property type="molecule type" value="Genomic_DNA"/>
</dbReference>
<sequence length="371" mass="41157">MDNKVVTTILGAAALTGSAFAGEVMTPVEETGAIFKAKQKETVEVRFNGRLQMQYDALQGERKESGVETDLNSTNHFYFRRLFFGAKVKLQNGWYGETVFDFAGDENPEVAFDKAYIGYKTNDAFDLKLGFVKVPWGYEETSSSSSIPTIERSAANRFFADDLDFAARHTGVHVGGDLGGGFSYATSLTNSAQGEGSRLGGDAAADNDIAAFGRLQWEANDFLVGADYGHQWNNLVTGDNMQAWTAYATYDVAGFNILGEYFGAGMADAGDSTGYAVRVSYRYDKWEPVYRWSYLENDEFEIDTDELIRRAPVTKVTGPDSEIQSHYFGLNYHHSKAVKFMAGYEHAWAENGAKDQKDMIGGFRARVQLLW</sequence>
<dbReference type="Gene3D" id="2.40.160.10">
    <property type="entry name" value="Porin"/>
    <property type="match status" value="1"/>
</dbReference>
<name>A0ABW5DZ32_9BACT</name>
<dbReference type="InterPro" id="IPR010870">
    <property type="entry name" value="Porin_O/P"/>
</dbReference>
<dbReference type="Pfam" id="PF07396">
    <property type="entry name" value="Porin_O_P"/>
    <property type="match status" value="1"/>
</dbReference>
<dbReference type="Proteomes" id="UP001597297">
    <property type="component" value="Unassembled WGS sequence"/>
</dbReference>
<gene>
    <name evidence="2" type="ORF">ACFSQZ_00190</name>
</gene>
<proteinExistence type="predicted"/>
<keyword evidence="1" id="KW-0732">Signal</keyword>
<evidence type="ECO:0000313" key="2">
    <source>
        <dbReference type="EMBL" id="MFD2274875.1"/>
    </source>
</evidence>
<dbReference type="InterPro" id="IPR023614">
    <property type="entry name" value="Porin_dom_sf"/>
</dbReference>
<protein>
    <submittedName>
        <fullName evidence="2">Porin</fullName>
    </submittedName>
</protein>
<reference evidence="3" key="1">
    <citation type="journal article" date="2019" name="Int. J. Syst. Evol. Microbiol.">
        <title>The Global Catalogue of Microorganisms (GCM) 10K type strain sequencing project: providing services to taxonomists for standard genome sequencing and annotation.</title>
        <authorList>
            <consortium name="The Broad Institute Genomics Platform"/>
            <consortium name="The Broad Institute Genome Sequencing Center for Infectious Disease"/>
            <person name="Wu L."/>
            <person name="Ma J."/>
        </authorList>
    </citation>
    <scope>NUCLEOTIDE SEQUENCE [LARGE SCALE GENOMIC DNA]</scope>
    <source>
        <strain evidence="3">JCM 16545</strain>
    </source>
</reference>
<feature type="signal peptide" evidence="1">
    <location>
        <begin position="1"/>
        <end position="21"/>
    </location>
</feature>
<feature type="chain" id="PRO_5047030666" evidence="1">
    <location>
        <begin position="22"/>
        <end position="371"/>
    </location>
</feature>
<organism evidence="2 3">
    <name type="scientific">Rubritalea spongiae</name>
    <dbReference type="NCBI Taxonomy" id="430797"/>
    <lineage>
        <taxon>Bacteria</taxon>
        <taxon>Pseudomonadati</taxon>
        <taxon>Verrucomicrobiota</taxon>
        <taxon>Verrucomicrobiia</taxon>
        <taxon>Verrucomicrobiales</taxon>
        <taxon>Rubritaleaceae</taxon>
        <taxon>Rubritalea</taxon>
    </lineage>
</organism>
<evidence type="ECO:0000256" key="1">
    <source>
        <dbReference type="SAM" id="SignalP"/>
    </source>
</evidence>
<dbReference type="RefSeq" id="WP_377096458.1">
    <property type="nucleotide sequence ID" value="NZ_JBHSJM010000001.1"/>
</dbReference>
<dbReference type="SUPFAM" id="SSF56935">
    <property type="entry name" value="Porins"/>
    <property type="match status" value="1"/>
</dbReference>
<comment type="caution">
    <text evidence="2">The sequence shown here is derived from an EMBL/GenBank/DDBJ whole genome shotgun (WGS) entry which is preliminary data.</text>
</comment>
<accession>A0ABW5DZ32</accession>
<keyword evidence="3" id="KW-1185">Reference proteome</keyword>
<evidence type="ECO:0000313" key="3">
    <source>
        <dbReference type="Proteomes" id="UP001597297"/>
    </source>
</evidence>